<evidence type="ECO:0000313" key="3">
    <source>
        <dbReference type="EMBL" id="GIH08208.1"/>
    </source>
</evidence>
<protein>
    <recommendedName>
        <fullName evidence="2">Nitroreductase domain-containing protein</fullName>
    </recommendedName>
</protein>
<name>A0A8J3QCC2_9ACTN</name>
<dbReference type="SUPFAM" id="SSF55469">
    <property type="entry name" value="FMN-dependent nitroreductase-like"/>
    <property type="match status" value="1"/>
</dbReference>
<proteinExistence type="predicted"/>
<dbReference type="Pfam" id="PF00881">
    <property type="entry name" value="Nitroreductase"/>
    <property type="match status" value="1"/>
</dbReference>
<evidence type="ECO:0000256" key="1">
    <source>
        <dbReference type="SAM" id="MobiDB-lite"/>
    </source>
</evidence>
<dbReference type="PANTHER" id="PTHR43745:SF2">
    <property type="entry name" value="NITROREDUCTASE MJ1384-RELATED"/>
    <property type="match status" value="1"/>
</dbReference>
<accession>A0A8J3QCC2</accession>
<comment type="caution">
    <text evidence="3">The sequence shown here is derived from an EMBL/GenBank/DDBJ whole genome shotgun (WGS) entry which is preliminary data.</text>
</comment>
<dbReference type="AlphaFoldDB" id="A0A8J3QCC2"/>
<sequence length="353" mass="39921">MGMRVRPAVDPASPDVEVADTVTGKRFRWAPESLARFILDGGVSRRDLAGDGDSWQKVFNANTRTHLVPGWRHWQDRGWHPSDQYYAASRRWDFVDATDIDGAIRTDAVRRYLSTDGPPAEEAKPTGPRIPLGQPKEPGDMQVSQLLVTRRSGRAYLPKPVPLERLSGLLWYALAEVRKRREATSADEPMSYLDSYGSAWDFYLCVYNVDGLEAGVYRYEILTHELIGIRPGDHRDAMIDALQGMHSPATAAWTLGFVADFPRYQWRYRHEHGLRRLYLESGILAQEVIILGMSYGLSTLVTPAQKDRPYLDLHRLSESRYSPVYTLTMGFSRGSSGVDFADESRDRTHTGLS</sequence>
<dbReference type="EMBL" id="BONY01000046">
    <property type="protein sequence ID" value="GIH08208.1"/>
    <property type="molecule type" value="Genomic_DNA"/>
</dbReference>
<dbReference type="InterPro" id="IPR000415">
    <property type="entry name" value="Nitroreductase-like"/>
</dbReference>
<feature type="region of interest" description="Disordered" evidence="1">
    <location>
        <begin position="114"/>
        <end position="138"/>
    </location>
</feature>
<organism evidence="3 4">
    <name type="scientific">Rhizocola hellebori</name>
    <dbReference type="NCBI Taxonomy" id="1392758"/>
    <lineage>
        <taxon>Bacteria</taxon>
        <taxon>Bacillati</taxon>
        <taxon>Actinomycetota</taxon>
        <taxon>Actinomycetes</taxon>
        <taxon>Micromonosporales</taxon>
        <taxon>Micromonosporaceae</taxon>
        <taxon>Rhizocola</taxon>
    </lineage>
</organism>
<dbReference type="CDD" id="cd02142">
    <property type="entry name" value="McbC_SagB-like_oxidoreductase"/>
    <property type="match status" value="1"/>
</dbReference>
<dbReference type="PANTHER" id="PTHR43745">
    <property type="entry name" value="NITROREDUCTASE MJ1384-RELATED"/>
    <property type="match status" value="1"/>
</dbReference>
<dbReference type="GO" id="GO:0016491">
    <property type="term" value="F:oxidoreductase activity"/>
    <property type="evidence" value="ECO:0007669"/>
    <property type="project" value="InterPro"/>
</dbReference>
<dbReference type="Gene3D" id="3.40.109.10">
    <property type="entry name" value="NADH Oxidase"/>
    <property type="match status" value="1"/>
</dbReference>
<evidence type="ECO:0000313" key="4">
    <source>
        <dbReference type="Proteomes" id="UP000612899"/>
    </source>
</evidence>
<evidence type="ECO:0000259" key="2">
    <source>
        <dbReference type="Pfam" id="PF00881"/>
    </source>
</evidence>
<dbReference type="InterPro" id="IPR052544">
    <property type="entry name" value="Bacteriocin_Proc_Enz"/>
</dbReference>
<feature type="domain" description="Nitroreductase" evidence="2">
    <location>
        <begin position="148"/>
        <end position="330"/>
    </location>
</feature>
<reference evidence="3" key="1">
    <citation type="submission" date="2021-01" db="EMBL/GenBank/DDBJ databases">
        <title>Whole genome shotgun sequence of Rhizocola hellebori NBRC 109834.</title>
        <authorList>
            <person name="Komaki H."/>
            <person name="Tamura T."/>
        </authorList>
    </citation>
    <scope>NUCLEOTIDE SEQUENCE</scope>
    <source>
        <strain evidence="3">NBRC 109834</strain>
    </source>
</reference>
<dbReference type="Proteomes" id="UP000612899">
    <property type="component" value="Unassembled WGS sequence"/>
</dbReference>
<dbReference type="InterPro" id="IPR029479">
    <property type="entry name" value="Nitroreductase"/>
</dbReference>
<keyword evidence="4" id="KW-1185">Reference proteome</keyword>
<gene>
    <name evidence="3" type="ORF">Rhe02_62750</name>
</gene>